<reference evidence="2 3" key="1">
    <citation type="submission" date="2020-08" db="EMBL/GenBank/DDBJ databases">
        <title>Genomic Encyclopedia of Type Strains, Phase IV (KMG-V): Genome sequencing to study the core and pangenomes of soil and plant-associated prokaryotes.</title>
        <authorList>
            <person name="Whitman W."/>
        </authorList>
    </citation>
    <scope>NUCLEOTIDE SEQUENCE [LARGE SCALE GENOMIC DNA]</scope>
    <source>
        <strain evidence="2 3">SEMIA 4084</strain>
    </source>
</reference>
<name>A0A7W8UAN5_9HYPH</name>
<dbReference type="AlphaFoldDB" id="A0A7W8UAN5"/>
<feature type="region of interest" description="Disordered" evidence="1">
    <location>
        <begin position="39"/>
        <end position="61"/>
    </location>
</feature>
<gene>
    <name evidence="2" type="ORF">GGD55_002532</name>
</gene>
<evidence type="ECO:0000313" key="2">
    <source>
        <dbReference type="EMBL" id="MBB5535828.1"/>
    </source>
</evidence>
<evidence type="ECO:0000256" key="1">
    <source>
        <dbReference type="SAM" id="MobiDB-lite"/>
    </source>
</evidence>
<dbReference type="SUPFAM" id="SSF140804">
    <property type="entry name" value="YidB-like"/>
    <property type="match status" value="1"/>
</dbReference>
<protein>
    <submittedName>
        <fullName evidence="2">Uncharacterized protein YidB (DUF937 family)</fullName>
    </submittedName>
</protein>
<proteinExistence type="predicted"/>
<dbReference type="InterPro" id="IPR045372">
    <property type="entry name" value="YidB"/>
</dbReference>
<dbReference type="Proteomes" id="UP000585507">
    <property type="component" value="Unassembled WGS sequence"/>
</dbReference>
<dbReference type="RefSeq" id="WP_051108317.1">
    <property type="nucleotide sequence ID" value="NZ_JACHBK010000005.1"/>
</dbReference>
<evidence type="ECO:0000313" key="3">
    <source>
        <dbReference type="Proteomes" id="UP000585507"/>
    </source>
</evidence>
<comment type="caution">
    <text evidence="2">The sequence shown here is derived from an EMBL/GenBank/DDBJ whole genome shotgun (WGS) entry which is preliminary data.</text>
</comment>
<sequence length="188" mass="19124">MSRSAMTALLSVLAVAGFQNRDKIAEMLKGLSGNLQRRADPGGASVGDPATAGQSGSTGDWLGGSGGLGGLGDLLRGSAGGILSGGLGGLLDQFSQTGHGETAKSWVQDGPNSEIDDRTLSEALGPDVLQDIAARTGLSREEILTRLSRDLPTAVDGLTPNGTLPIEFGDEQAEERATSVPSIKPTIV</sequence>
<dbReference type="InterPro" id="IPR027405">
    <property type="entry name" value="YidB-like"/>
</dbReference>
<dbReference type="Pfam" id="PF20159">
    <property type="entry name" value="YidB"/>
    <property type="match status" value="1"/>
</dbReference>
<keyword evidence="3" id="KW-1185">Reference proteome</keyword>
<dbReference type="Gene3D" id="1.10.10.690">
    <property type="entry name" value="YidB-like"/>
    <property type="match status" value="1"/>
</dbReference>
<organism evidence="2 3">
    <name type="scientific">Rhizobium giardinii</name>
    <dbReference type="NCBI Taxonomy" id="56731"/>
    <lineage>
        <taxon>Bacteria</taxon>
        <taxon>Pseudomonadati</taxon>
        <taxon>Pseudomonadota</taxon>
        <taxon>Alphaproteobacteria</taxon>
        <taxon>Hyphomicrobiales</taxon>
        <taxon>Rhizobiaceae</taxon>
        <taxon>Rhizobium/Agrobacterium group</taxon>
        <taxon>Rhizobium</taxon>
    </lineage>
</organism>
<dbReference type="EMBL" id="JACHBK010000005">
    <property type="protein sequence ID" value="MBB5535828.1"/>
    <property type="molecule type" value="Genomic_DNA"/>
</dbReference>
<accession>A0A7W8UAN5</accession>